<keyword evidence="3" id="KW-1185">Reference proteome</keyword>
<feature type="compositionally biased region" description="Acidic residues" evidence="1">
    <location>
        <begin position="117"/>
        <end position="143"/>
    </location>
</feature>
<accession>A0ABV7R8B3</accession>
<evidence type="ECO:0000313" key="3">
    <source>
        <dbReference type="Proteomes" id="UP001595721"/>
    </source>
</evidence>
<evidence type="ECO:0000313" key="2">
    <source>
        <dbReference type="EMBL" id="MFC3529143.1"/>
    </source>
</evidence>
<sequence>MARGIDYGGMMHRAMQRLIADVLQAVADEGLPGDHHFFITFDTRDSDVEMADWLRERYPEEMTIVIQHWFENLTITPEGFHITLNFGNSPEPLYVPFDALRTFVDPSVEFGLRFENHEEDDEGDEDDLDDESALDVEDDDEPTEERPKGGAEVVSLDKWRK</sequence>
<reference evidence="3" key="1">
    <citation type="journal article" date="2019" name="Int. J. Syst. Evol. Microbiol.">
        <title>The Global Catalogue of Microorganisms (GCM) 10K type strain sequencing project: providing services to taxonomists for standard genome sequencing and annotation.</title>
        <authorList>
            <consortium name="The Broad Institute Genomics Platform"/>
            <consortium name="The Broad Institute Genome Sequencing Center for Infectious Disease"/>
            <person name="Wu L."/>
            <person name="Ma J."/>
        </authorList>
    </citation>
    <scope>NUCLEOTIDE SEQUENCE [LARGE SCALE GENOMIC DNA]</scope>
    <source>
        <strain evidence="3">KCTC 42899</strain>
    </source>
</reference>
<gene>
    <name evidence="2" type="ORF">ACFOMH_13255</name>
</gene>
<evidence type="ECO:0000256" key="1">
    <source>
        <dbReference type="SAM" id="MobiDB-lite"/>
    </source>
</evidence>
<proteinExistence type="predicted"/>
<dbReference type="Pfam" id="PF04386">
    <property type="entry name" value="SspB"/>
    <property type="match status" value="1"/>
</dbReference>
<name>A0ABV7R8B3_9RHOB</name>
<comment type="caution">
    <text evidence="2">The sequence shown here is derived from an EMBL/GenBank/DDBJ whole genome shotgun (WGS) entry which is preliminary data.</text>
</comment>
<dbReference type="SUPFAM" id="SSF101738">
    <property type="entry name" value="SspB-like"/>
    <property type="match status" value="1"/>
</dbReference>
<protein>
    <submittedName>
        <fullName evidence="2">SspB family protein</fullName>
    </submittedName>
</protein>
<feature type="region of interest" description="Disordered" evidence="1">
    <location>
        <begin position="115"/>
        <end position="161"/>
    </location>
</feature>
<dbReference type="Gene3D" id="2.30.30.220">
    <property type="entry name" value="SspB-like"/>
    <property type="match status" value="1"/>
</dbReference>
<dbReference type="InterPro" id="IPR036760">
    <property type="entry name" value="SspB-like_sf"/>
</dbReference>
<dbReference type="RefSeq" id="WP_374424474.1">
    <property type="nucleotide sequence ID" value="NZ_JBHRXJ010000009.1"/>
</dbReference>
<organism evidence="2 3">
    <name type="scientific">Paracoccus mangrovi</name>
    <dbReference type="NCBI Taxonomy" id="1715645"/>
    <lineage>
        <taxon>Bacteria</taxon>
        <taxon>Pseudomonadati</taxon>
        <taxon>Pseudomonadota</taxon>
        <taxon>Alphaproteobacteria</taxon>
        <taxon>Rhodobacterales</taxon>
        <taxon>Paracoccaceae</taxon>
        <taxon>Paracoccus</taxon>
    </lineage>
</organism>
<dbReference type="EMBL" id="JBHRXJ010000009">
    <property type="protein sequence ID" value="MFC3529143.1"/>
    <property type="molecule type" value="Genomic_DNA"/>
</dbReference>
<dbReference type="InterPro" id="IPR007481">
    <property type="entry name" value="SspB"/>
</dbReference>
<feature type="compositionally biased region" description="Basic and acidic residues" evidence="1">
    <location>
        <begin position="144"/>
        <end position="161"/>
    </location>
</feature>
<dbReference type="Proteomes" id="UP001595721">
    <property type="component" value="Unassembled WGS sequence"/>
</dbReference>